<reference evidence="2 3" key="1">
    <citation type="submission" date="2019-04" db="EMBL/GenBank/DDBJ databases">
        <title>Streptomyces oryziradicis sp. nov., a novel actinomycete isolated from rhizosphere soil of rice (Oryza sativa L.).</title>
        <authorList>
            <person name="Li C."/>
        </authorList>
    </citation>
    <scope>NUCLEOTIDE SEQUENCE [LARGE SCALE GENOMIC DNA]</scope>
    <source>
        <strain evidence="2 3">NEAU-C40</strain>
    </source>
</reference>
<dbReference type="InterPro" id="IPR049747">
    <property type="entry name" value="SCO2522-like"/>
</dbReference>
<name>A0A4U0SCQ6_9ACTN</name>
<proteinExistence type="predicted"/>
<dbReference type="RefSeq" id="WP_136727212.1">
    <property type="nucleotide sequence ID" value="NZ_JAOPYF010000353.1"/>
</dbReference>
<gene>
    <name evidence="2" type="ORF">FCI23_30685</name>
</gene>
<organism evidence="2 3">
    <name type="scientific">Actinacidiphila oryziradicis</name>
    <dbReference type="NCBI Taxonomy" id="2571141"/>
    <lineage>
        <taxon>Bacteria</taxon>
        <taxon>Bacillati</taxon>
        <taxon>Actinomycetota</taxon>
        <taxon>Actinomycetes</taxon>
        <taxon>Kitasatosporales</taxon>
        <taxon>Streptomycetaceae</taxon>
        <taxon>Actinacidiphila</taxon>
    </lineage>
</organism>
<dbReference type="AlphaFoldDB" id="A0A4U0SCQ6"/>
<dbReference type="Proteomes" id="UP000305778">
    <property type="component" value="Unassembled WGS sequence"/>
</dbReference>
<accession>A0A4U0SCQ6</accession>
<feature type="region of interest" description="Disordered" evidence="1">
    <location>
        <begin position="136"/>
        <end position="183"/>
    </location>
</feature>
<evidence type="ECO:0000256" key="1">
    <source>
        <dbReference type="SAM" id="MobiDB-lite"/>
    </source>
</evidence>
<dbReference type="NCBIfam" id="NF040566">
    <property type="entry name" value="SCO2522_fam"/>
    <property type="match status" value="1"/>
</dbReference>
<feature type="compositionally biased region" description="Polar residues" evidence="1">
    <location>
        <begin position="153"/>
        <end position="164"/>
    </location>
</feature>
<sequence length="331" mass="36118">MGGAVNGPAFREATADPNTEAVPLSHVSLEIGHLYMEDFAAGPKRLRSQFEQVKPWADAALAAGANAAGGRRPRLSTCFLVDDYFTRFSTPAEVLPTLLSEAEAAGLRIDYLARESACAGTDRLPLARWAQHRLVESPAPGNNGSRPAVTKTGWLSNGERSPSSDPLEAMSQGGGWRPPSENGARRHSVFVDVELWDEHDSHDHHRDADGRTWSCPFLATVWQLLRLGLVRYEGKAVLRPQPQTGDFPGQWDDLPPLIQLNPAAAPFAAYRSVSVLPTRFLPVEHAVRVILGQLAVEEPALLQVAERAAREGLPVPREPADRISYAFYGEP</sequence>
<keyword evidence="3" id="KW-1185">Reference proteome</keyword>
<evidence type="ECO:0000313" key="2">
    <source>
        <dbReference type="EMBL" id="TKA06603.1"/>
    </source>
</evidence>
<comment type="caution">
    <text evidence="2">The sequence shown here is derived from an EMBL/GenBank/DDBJ whole genome shotgun (WGS) entry which is preliminary data.</text>
</comment>
<evidence type="ECO:0000313" key="3">
    <source>
        <dbReference type="Proteomes" id="UP000305778"/>
    </source>
</evidence>
<protein>
    <submittedName>
        <fullName evidence="2">Uncharacterized protein</fullName>
    </submittedName>
</protein>
<dbReference type="OrthoDB" id="4561843at2"/>
<dbReference type="EMBL" id="SUMC01000036">
    <property type="protein sequence ID" value="TKA06603.1"/>
    <property type="molecule type" value="Genomic_DNA"/>
</dbReference>